<evidence type="ECO:0000259" key="11">
    <source>
        <dbReference type="Pfam" id="PF07715"/>
    </source>
</evidence>
<dbReference type="Proteomes" id="UP000217141">
    <property type="component" value="Chromosome I"/>
</dbReference>
<name>A0A249MTB6_SPHXE</name>
<feature type="domain" description="TonB-dependent receptor plug" evidence="11">
    <location>
        <begin position="29"/>
        <end position="143"/>
    </location>
</feature>
<keyword evidence="6 8" id="KW-0472">Membrane</keyword>
<dbReference type="PANTHER" id="PTHR47234">
    <property type="match status" value="1"/>
</dbReference>
<keyword evidence="5 9" id="KW-0798">TonB box</keyword>
<dbReference type="PROSITE" id="PS52016">
    <property type="entry name" value="TONB_DEPENDENT_REC_3"/>
    <property type="match status" value="1"/>
</dbReference>
<dbReference type="InterPro" id="IPR037066">
    <property type="entry name" value="Plug_dom_sf"/>
</dbReference>
<evidence type="ECO:0008006" key="14">
    <source>
        <dbReference type="Google" id="ProtNLM"/>
    </source>
</evidence>
<evidence type="ECO:0000256" key="4">
    <source>
        <dbReference type="ARBA" id="ARBA00022692"/>
    </source>
</evidence>
<evidence type="ECO:0000256" key="3">
    <source>
        <dbReference type="ARBA" id="ARBA00022452"/>
    </source>
</evidence>
<dbReference type="Gene3D" id="2.170.130.10">
    <property type="entry name" value="TonB-dependent receptor, plug domain"/>
    <property type="match status" value="1"/>
</dbReference>
<dbReference type="SUPFAM" id="SSF56935">
    <property type="entry name" value="Porins"/>
    <property type="match status" value="1"/>
</dbReference>
<evidence type="ECO:0000256" key="8">
    <source>
        <dbReference type="PROSITE-ProRule" id="PRU01360"/>
    </source>
</evidence>
<organism evidence="12 13">
    <name type="scientific">Sphingobium xenophagum</name>
    <dbReference type="NCBI Taxonomy" id="121428"/>
    <lineage>
        <taxon>Bacteria</taxon>
        <taxon>Pseudomonadati</taxon>
        <taxon>Pseudomonadota</taxon>
        <taxon>Alphaproteobacteria</taxon>
        <taxon>Sphingomonadales</taxon>
        <taxon>Sphingomonadaceae</taxon>
        <taxon>Sphingobium</taxon>
    </lineage>
</organism>
<dbReference type="PANTHER" id="PTHR47234:SF3">
    <property type="entry name" value="SECRETIN_TONB SHORT N-TERMINAL DOMAIN-CONTAINING PROTEIN"/>
    <property type="match status" value="1"/>
</dbReference>
<dbReference type="KEGG" id="shyd:CJD35_07980"/>
<dbReference type="AlphaFoldDB" id="A0A249MTB6"/>
<dbReference type="InterPro" id="IPR000531">
    <property type="entry name" value="Beta-barrel_TonB"/>
</dbReference>
<proteinExistence type="inferred from homology"/>
<dbReference type="EMBL" id="CP022745">
    <property type="protein sequence ID" value="ASY44389.1"/>
    <property type="molecule type" value="Genomic_DNA"/>
</dbReference>
<sequence>MAQEQAGEADGASEAIIVTGSRVVRNGADMPTPVTVVGADLIAQTGATQLSQVINDLPVVRTDTSSTTAFVGGGGNGPGNNLINLRGLGAVRTLVLVDGLRFPATTFTGLFNTDLIPSSLVSRLDIVTGGASAAYGSDAVAGVVNIILNNKLEGVRASAQYGVTDAGDGDEQKYSFGVGQKFLDGRLHIIAGLDYQDRKRTGNCYSRSWCAQEYGVMSNANSAQNGLPALIISPDVRWSQNTPAGLIVSSRLTNAFGGQQVSDDGTTLLPFTFGQLYAPNNNQMIGGSRRGINPASSAFDLQGPQKRLAALFRAEAELSDNLKAWVDSSYGQTDNQGTFAQLRSGNQNAAGTLRAGPLNTGAITLSVNNPFLPAQLRSQMQQIGLANVNIGKAGDGLLVPIVDYHVESYRVATGLKGDLGGWTWDASYVRGVSKLDNVARNIINQNNFSRAVQAVSGTGANAGRIVCAVNQSVTTDAACQPLNLFGVGTASDAALQYAFGTAVQRSRITLDDVSANVQGQPFDAWGGPVSVAAGAEYRTESIAADVDPVSAAGGFVQNYSALHGRSKVFEVYAEANVPLLSNVPLAETLEVNGAVRHAHYKFSSPEAPLAGGAVGPADSSFNAVTWKLGLVYKPVDWLRMRGTISRDFRAPNMNEQYILPNVQNSAILDPATNTSTQVATQSGGNPNLRPEISHTKTFGVTIQPAAIPNLQLSVDYYDIKVTGYIAAVGGPTLVTQCFQGAQDACAFVTRDANGVLTFIRNISANANELQVKGFDVELGYRKQIENIGTLDLRILGTAYTKLTYVNAGSPLDGKCQNGTVTQQAYPSMSCYQINTRATFTSGPLTLGMQSRYIPKGKFGTTYVGPQDDGYSPTLPNSINDNRVKAVTYVDVNASYRIIDNGPRMVEVFGAIKNAFNTNPPVAPANNIGTNANLYDVLGRTFRVGVRMAY</sequence>
<dbReference type="RefSeq" id="WP_017183917.1">
    <property type="nucleotide sequence ID" value="NZ_CP022745.1"/>
</dbReference>
<protein>
    <recommendedName>
        <fullName evidence="14">TonB-dependent receptor</fullName>
    </recommendedName>
</protein>
<dbReference type="Pfam" id="PF00593">
    <property type="entry name" value="TonB_dep_Rec_b-barrel"/>
    <property type="match status" value="1"/>
</dbReference>
<dbReference type="InterPro" id="IPR036942">
    <property type="entry name" value="Beta-barrel_TonB_sf"/>
</dbReference>
<evidence type="ECO:0000256" key="5">
    <source>
        <dbReference type="ARBA" id="ARBA00023077"/>
    </source>
</evidence>
<comment type="subcellular location">
    <subcellularLocation>
        <location evidence="1 8">Cell outer membrane</location>
        <topology evidence="1 8">Multi-pass membrane protein</topology>
    </subcellularLocation>
</comment>
<comment type="similarity">
    <text evidence="8 9">Belongs to the TonB-dependent receptor family.</text>
</comment>
<dbReference type="Gene3D" id="2.40.170.20">
    <property type="entry name" value="TonB-dependent receptor, beta-barrel domain"/>
    <property type="match status" value="1"/>
</dbReference>
<keyword evidence="3 8" id="KW-1134">Transmembrane beta strand</keyword>
<keyword evidence="4 8" id="KW-0812">Transmembrane</keyword>
<evidence type="ECO:0000313" key="12">
    <source>
        <dbReference type="EMBL" id="ASY44389.1"/>
    </source>
</evidence>
<evidence type="ECO:0000256" key="1">
    <source>
        <dbReference type="ARBA" id="ARBA00004571"/>
    </source>
</evidence>
<evidence type="ECO:0000256" key="6">
    <source>
        <dbReference type="ARBA" id="ARBA00023136"/>
    </source>
</evidence>
<evidence type="ECO:0000256" key="9">
    <source>
        <dbReference type="RuleBase" id="RU003357"/>
    </source>
</evidence>
<reference evidence="12 13" key="1">
    <citation type="submission" date="2017-08" db="EMBL/GenBank/DDBJ databases">
        <title>Whole Genome Sequence of Sphingobium hydrophobicum C1: Insights into Adaption to the Electronic-waste Contaminated Sediment.</title>
        <authorList>
            <person name="Song D."/>
            <person name="Chen X."/>
            <person name="Xu M."/>
        </authorList>
    </citation>
    <scope>NUCLEOTIDE SEQUENCE [LARGE SCALE GENOMIC DNA]</scope>
    <source>
        <strain evidence="12 13">C1</strain>
    </source>
</reference>
<evidence type="ECO:0000313" key="13">
    <source>
        <dbReference type="Proteomes" id="UP000217141"/>
    </source>
</evidence>
<dbReference type="GO" id="GO:0009279">
    <property type="term" value="C:cell outer membrane"/>
    <property type="evidence" value="ECO:0007669"/>
    <property type="project" value="UniProtKB-SubCell"/>
</dbReference>
<dbReference type="InterPro" id="IPR012910">
    <property type="entry name" value="Plug_dom"/>
</dbReference>
<accession>A0A249MTB6</accession>
<dbReference type="InterPro" id="IPR039426">
    <property type="entry name" value="TonB-dep_rcpt-like"/>
</dbReference>
<keyword evidence="2 8" id="KW-0813">Transport</keyword>
<evidence type="ECO:0000256" key="7">
    <source>
        <dbReference type="ARBA" id="ARBA00023237"/>
    </source>
</evidence>
<dbReference type="Pfam" id="PF07715">
    <property type="entry name" value="Plug"/>
    <property type="match status" value="1"/>
</dbReference>
<keyword evidence="7 8" id="KW-0998">Cell outer membrane</keyword>
<evidence type="ECO:0000259" key="10">
    <source>
        <dbReference type="Pfam" id="PF00593"/>
    </source>
</evidence>
<gene>
    <name evidence="12" type="ORF">CJD35_07980</name>
</gene>
<feature type="domain" description="TonB-dependent receptor-like beta-barrel" evidence="10">
    <location>
        <begin position="457"/>
        <end position="913"/>
    </location>
</feature>
<evidence type="ECO:0000256" key="2">
    <source>
        <dbReference type="ARBA" id="ARBA00022448"/>
    </source>
</evidence>